<dbReference type="PANTHER" id="PTHR34406">
    <property type="entry name" value="PROTEIN YCEI"/>
    <property type="match status" value="1"/>
</dbReference>
<dbReference type="InterPro" id="IPR036761">
    <property type="entry name" value="TTHA0802/YceI-like_sf"/>
</dbReference>
<keyword evidence="1" id="KW-0732">Signal</keyword>
<accession>I3XW24</accession>
<keyword evidence="4" id="KW-1185">Reference proteome</keyword>
<name>I3XW24_SULBS</name>
<dbReference type="AlphaFoldDB" id="I3XW24"/>
<evidence type="ECO:0000313" key="4">
    <source>
        <dbReference type="Proteomes" id="UP000006176"/>
    </source>
</evidence>
<gene>
    <name evidence="3" type="ordered locus">Sulba_0846</name>
</gene>
<dbReference type="eggNOG" id="COG2353">
    <property type="taxonomic scope" value="Bacteria"/>
</dbReference>
<dbReference type="Proteomes" id="UP000006176">
    <property type="component" value="Chromosome"/>
</dbReference>
<dbReference type="PANTHER" id="PTHR34406:SF1">
    <property type="entry name" value="PROTEIN YCEI"/>
    <property type="match status" value="1"/>
</dbReference>
<dbReference type="PATRIC" id="fig|760154.4.peg.847"/>
<dbReference type="Pfam" id="PF04264">
    <property type="entry name" value="YceI"/>
    <property type="match status" value="1"/>
</dbReference>
<dbReference type="KEGG" id="sba:Sulba_0846"/>
<dbReference type="HOGENOM" id="CLU_071003_3_2_7"/>
<organism evidence="3 4">
    <name type="scientific">Sulfurospirillum barnesii (strain ATCC 700032 / DSM 10660 / SES-3)</name>
    <dbReference type="NCBI Taxonomy" id="760154"/>
    <lineage>
        <taxon>Bacteria</taxon>
        <taxon>Pseudomonadati</taxon>
        <taxon>Campylobacterota</taxon>
        <taxon>Epsilonproteobacteria</taxon>
        <taxon>Campylobacterales</taxon>
        <taxon>Sulfurospirillaceae</taxon>
        <taxon>Sulfurospirillum</taxon>
    </lineage>
</organism>
<reference evidence="3 4" key="1">
    <citation type="submission" date="2012-06" db="EMBL/GenBank/DDBJ databases">
        <title>Complete sequence of Sulfurospirillum barnesii SES-3.</title>
        <authorList>
            <consortium name="US DOE Joint Genome Institute"/>
            <person name="Lucas S."/>
            <person name="Han J."/>
            <person name="Lapidus A."/>
            <person name="Cheng J.-F."/>
            <person name="Goodwin L."/>
            <person name="Pitluck S."/>
            <person name="Peters L."/>
            <person name="Ovchinnikova G."/>
            <person name="Lu M."/>
            <person name="Detter J.C."/>
            <person name="Han C."/>
            <person name="Tapia R."/>
            <person name="Land M."/>
            <person name="Hauser L."/>
            <person name="Kyrpides N."/>
            <person name="Ivanova N."/>
            <person name="Pagani I."/>
            <person name="Stolz J."/>
            <person name="Arkin A."/>
            <person name="Dehal P."/>
            <person name="Oremland R."/>
            <person name="Saltikov C."/>
            <person name="Basu P."/>
            <person name="Hollibaugh J."/>
            <person name="Newman D."/>
            <person name="Stolyar S."/>
            <person name="Hazen T."/>
            <person name="Woyke T."/>
        </authorList>
    </citation>
    <scope>NUCLEOTIDE SEQUENCE [LARGE SCALE GENOMIC DNA]</scope>
    <source>
        <strain evidence="4">ATCC 700032 / DSM 10660 / SES-3</strain>
    </source>
</reference>
<dbReference type="SMART" id="SM00867">
    <property type="entry name" value="YceI"/>
    <property type="match status" value="1"/>
</dbReference>
<sequence>MKFTFVLKAFTALALSSSIASAALYTVDTAHSTVGFKVKHMMISNVSGNFNTFKGTFDFANGTFSAIDGVIQASSIDTDNQDRDKHLRSADFFDVTKHPEITFKFTKQEGTKVYGDLSIKGVTKPVVLSLEMGGEVKDPAGKMRTAFVLEGKINRQDFGLTWNKALEAGGVVVDETVKLIIDVQGVRQ</sequence>
<dbReference type="Gene3D" id="2.40.128.110">
    <property type="entry name" value="Lipid/polyisoprenoid-binding, YceI-like"/>
    <property type="match status" value="1"/>
</dbReference>
<feature type="chain" id="PRO_5003682338" description="Lipid/polyisoprenoid-binding YceI-like domain-containing protein" evidence="1">
    <location>
        <begin position="23"/>
        <end position="188"/>
    </location>
</feature>
<evidence type="ECO:0000256" key="1">
    <source>
        <dbReference type="SAM" id="SignalP"/>
    </source>
</evidence>
<dbReference type="RefSeq" id="WP_014769028.1">
    <property type="nucleotide sequence ID" value="NC_018002.1"/>
</dbReference>
<dbReference type="OrthoDB" id="9811006at2"/>
<feature type="domain" description="Lipid/polyisoprenoid-binding YceI-like" evidence="2">
    <location>
        <begin position="24"/>
        <end position="186"/>
    </location>
</feature>
<proteinExistence type="predicted"/>
<dbReference type="SUPFAM" id="SSF101874">
    <property type="entry name" value="YceI-like"/>
    <property type="match status" value="1"/>
</dbReference>
<dbReference type="STRING" id="760154.Sulba_0846"/>
<protein>
    <recommendedName>
        <fullName evidence="2">Lipid/polyisoprenoid-binding YceI-like domain-containing protein</fullName>
    </recommendedName>
</protein>
<evidence type="ECO:0000259" key="2">
    <source>
        <dbReference type="SMART" id="SM00867"/>
    </source>
</evidence>
<feature type="signal peptide" evidence="1">
    <location>
        <begin position="1"/>
        <end position="22"/>
    </location>
</feature>
<evidence type="ECO:0000313" key="3">
    <source>
        <dbReference type="EMBL" id="AFL68148.1"/>
    </source>
</evidence>
<dbReference type="InterPro" id="IPR007372">
    <property type="entry name" value="Lipid/polyisoprenoid-bd_YceI"/>
</dbReference>
<dbReference type="EMBL" id="CP003333">
    <property type="protein sequence ID" value="AFL68148.1"/>
    <property type="molecule type" value="Genomic_DNA"/>
</dbReference>